<evidence type="ECO:0000259" key="9">
    <source>
        <dbReference type="SMART" id="SM00481"/>
    </source>
</evidence>
<feature type="domain" description="Polymerase/histidinol phosphatase N-terminal" evidence="9">
    <location>
        <begin position="5"/>
        <end position="86"/>
    </location>
</feature>
<dbReference type="EMBL" id="CP120733">
    <property type="protein sequence ID" value="WFD11164.1"/>
    <property type="molecule type" value="Genomic_DNA"/>
</dbReference>
<evidence type="ECO:0000256" key="8">
    <source>
        <dbReference type="RuleBase" id="RU366003"/>
    </source>
</evidence>
<evidence type="ECO:0000256" key="3">
    <source>
        <dbReference type="ARBA" id="ARBA00013085"/>
    </source>
</evidence>
<dbReference type="Gene3D" id="3.20.20.140">
    <property type="entry name" value="Metal-dependent hydrolases"/>
    <property type="match status" value="1"/>
</dbReference>
<evidence type="ECO:0000256" key="6">
    <source>
        <dbReference type="ARBA" id="ARBA00023102"/>
    </source>
</evidence>
<dbReference type="NCBIfam" id="TIGR01856">
    <property type="entry name" value="hisJ_fam"/>
    <property type="match status" value="1"/>
</dbReference>
<evidence type="ECO:0000256" key="4">
    <source>
        <dbReference type="ARBA" id="ARBA00022605"/>
    </source>
</evidence>
<dbReference type="Pfam" id="PF02811">
    <property type="entry name" value="PHP"/>
    <property type="match status" value="1"/>
</dbReference>
<dbReference type="InterPro" id="IPR010140">
    <property type="entry name" value="Histidinol_P_phosphatase_HisJ"/>
</dbReference>
<dbReference type="InterPro" id="IPR003141">
    <property type="entry name" value="Pol/His_phosphatase_N"/>
</dbReference>
<keyword evidence="6 8" id="KW-0368">Histidine biosynthesis</keyword>
<keyword evidence="4 8" id="KW-0028">Amino-acid biosynthesis</keyword>
<dbReference type="InterPro" id="IPR004013">
    <property type="entry name" value="PHP_dom"/>
</dbReference>
<proteinExistence type="inferred from homology"/>
<evidence type="ECO:0000256" key="7">
    <source>
        <dbReference type="ARBA" id="ARBA00049158"/>
    </source>
</evidence>
<evidence type="ECO:0000256" key="1">
    <source>
        <dbReference type="ARBA" id="ARBA00004970"/>
    </source>
</evidence>
<keyword evidence="5 8" id="KW-0378">Hydrolase</keyword>
<evidence type="ECO:0000256" key="2">
    <source>
        <dbReference type="ARBA" id="ARBA00009152"/>
    </source>
</evidence>
<comment type="similarity">
    <text evidence="2 8">Belongs to the PHP hydrolase family. HisK subfamily.</text>
</comment>
<dbReference type="SMART" id="SM00481">
    <property type="entry name" value="POLIIIAc"/>
    <property type="match status" value="1"/>
</dbReference>
<accession>A0ABY8EHU0</accession>
<comment type="catalytic activity">
    <reaction evidence="7 8">
        <text>L-histidinol phosphate + H2O = L-histidinol + phosphate</text>
        <dbReference type="Rhea" id="RHEA:14465"/>
        <dbReference type="ChEBI" id="CHEBI:15377"/>
        <dbReference type="ChEBI" id="CHEBI:43474"/>
        <dbReference type="ChEBI" id="CHEBI:57699"/>
        <dbReference type="ChEBI" id="CHEBI:57980"/>
        <dbReference type="EC" id="3.1.3.15"/>
    </reaction>
</comment>
<keyword evidence="11" id="KW-1185">Reference proteome</keyword>
<gene>
    <name evidence="10" type="ORF">P4S50_03545</name>
</gene>
<sequence length="267" mass="31252">MKFIIDSHIHTDYSPDCKAKMQDIIIKAVELGLKKITFTDHVDYDSPDELFGGEINYIEYMKEIKYLRDKYKEIEILMGVEIGYQTHLNEKLDKFIKSYPFDFVICSMHSCEGLDLYNGDFFKGKTQIQSYMRYFENIKHCIEIYDNYDVYGHLDYIVRYGNFDNKELKYKDFKEIIDEILALIIKKGKGIEVNTAGFRYNLNATHPNIDIVKSYIEMGGNIITIGSDAHKADDICRDFEKTIKILKSIGVKKIAQFKNRIPSFIEI</sequence>
<reference evidence="10 11" key="1">
    <citation type="submission" date="2023-03" db="EMBL/GenBank/DDBJ databases">
        <title>Complete genome sequence of Tepidibacter sp. SWIR-1, isolated from a deep-sea hydrothermal vent.</title>
        <authorList>
            <person name="Li X."/>
        </authorList>
    </citation>
    <scope>NUCLEOTIDE SEQUENCE [LARGE SCALE GENOMIC DNA]</scope>
    <source>
        <strain evidence="10 11">SWIR-1</strain>
    </source>
</reference>
<protein>
    <recommendedName>
        <fullName evidence="3 8">Histidinol-phosphatase</fullName>
        <shortName evidence="8">HolPase</shortName>
        <ecNumber evidence="3 8">3.1.3.15</ecNumber>
    </recommendedName>
</protein>
<organism evidence="10 11">
    <name type="scientific">Tepidibacter hydrothermalis</name>
    <dbReference type="NCBI Taxonomy" id="3036126"/>
    <lineage>
        <taxon>Bacteria</taxon>
        <taxon>Bacillati</taxon>
        <taxon>Bacillota</taxon>
        <taxon>Clostridia</taxon>
        <taxon>Peptostreptococcales</taxon>
        <taxon>Peptostreptococcaceae</taxon>
        <taxon>Tepidibacter</taxon>
    </lineage>
</organism>
<evidence type="ECO:0000256" key="5">
    <source>
        <dbReference type="ARBA" id="ARBA00022801"/>
    </source>
</evidence>
<dbReference type="PANTHER" id="PTHR21039">
    <property type="entry name" value="HISTIDINOL PHOSPHATASE-RELATED"/>
    <property type="match status" value="1"/>
</dbReference>
<comment type="pathway">
    <text evidence="1 8">Amino-acid biosynthesis; L-histidine biosynthesis; L-histidine from 5-phospho-alpha-D-ribose 1-diphosphate: step 8/9.</text>
</comment>
<dbReference type="EC" id="3.1.3.15" evidence="3 8"/>
<dbReference type="Proteomes" id="UP001222800">
    <property type="component" value="Chromosome"/>
</dbReference>
<dbReference type="RefSeq" id="WP_277733151.1">
    <property type="nucleotide sequence ID" value="NZ_CP120733.1"/>
</dbReference>
<evidence type="ECO:0000313" key="11">
    <source>
        <dbReference type="Proteomes" id="UP001222800"/>
    </source>
</evidence>
<evidence type="ECO:0000313" key="10">
    <source>
        <dbReference type="EMBL" id="WFD11164.1"/>
    </source>
</evidence>
<dbReference type="PANTHER" id="PTHR21039:SF0">
    <property type="entry name" value="HISTIDINOL-PHOSPHATASE"/>
    <property type="match status" value="1"/>
</dbReference>
<dbReference type="SUPFAM" id="SSF89550">
    <property type="entry name" value="PHP domain-like"/>
    <property type="match status" value="1"/>
</dbReference>
<dbReference type="InterPro" id="IPR016195">
    <property type="entry name" value="Pol/histidinol_Pase-like"/>
</dbReference>
<name>A0ABY8EHU0_9FIRM</name>